<dbReference type="AlphaFoldDB" id="A0A432MD34"/>
<evidence type="ECO:0000259" key="1">
    <source>
        <dbReference type="Pfam" id="PF01814"/>
    </source>
</evidence>
<gene>
    <name evidence="2" type="ORF">TsocGM_23365</name>
</gene>
<dbReference type="InterPro" id="IPR012312">
    <property type="entry name" value="Hemerythrin-like"/>
</dbReference>
<organism evidence="2 3">
    <name type="scientific">Tautonia sociabilis</name>
    <dbReference type="NCBI Taxonomy" id="2080755"/>
    <lineage>
        <taxon>Bacteria</taxon>
        <taxon>Pseudomonadati</taxon>
        <taxon>Planctomycetota</taxon>
        <taxon>Planctomycetia</taxon>
        <taxon>Isosphaerales</taxon>
        <taxon>Isosphaeraceae</taxon>
        <taxon>Tautonia</taxon>
    </lineage>
</organism>
<dbReference type="EMBL" id="RYZH01000070">
    <property type="protein sequence ID" value="RUL82535.1"/>
    <property type="molecule type" value="Genomic_DNA"/>
</dbReference>
<keyword evidence="3" id="KW-1185">Reference proteome</keyword>
<evidence type="ECO:0000313" key="2">
    <source>
        <dbReference type="EMBL" id="RUL82535.1"/>
    </source>
</evidence>
<comment type="caution">
    <text evidence="2">The sequence shown here is derived from an EMBL/GenBank/DDBJ whole genome shotgun (WGS) entry which is preliminary data.</text>
</comment>
<dbReference type="PANTHER" id="PTHR39966:SF1">
    <property type="entry name" value="HEMERYTHRIN-LIKE DOMAIN-CONTAINING PROTEIN"/>
    <property type="match status" value="1"/>
</dbReference>
<dbReference type="PROSITE" id="PS51318">
    <property type="entry name" value="TAT"/>
    <property type="match status" value="1"/>
</dbReference>
<dbReference type="GO" id="GO:0005886">
    <property type="term" value="C:plasma membrane"/>
    <property type="evidence" value="ECO:0007669"/>
    <property type="project" value="TreeGrafter"/>
</dbReference>
<dbReference type="Pfam" id="PF01814">
    <property type="entry name" value="Hemerythrin"/>
    <property type="match status" value="1"/>
</dbReference>
<dbReference type="Gene3D" id="1.20.120.520">
    <property type="entry name" value="nmb1532 protein domain like"/>
    <property type="match status" value="1"/>
</dbReference>
<reference evidence="2 3" key="2">
    <citation type="submission" date="2019-01" db="EMBL/GenBank/DDBJ databases">
        <title>Tautonia sociabilis, a novel thermotolerant planctomycete of Isosphaeraceae family, isolated from a 4000 m deep subterranean habitat.</title>
        <authorList>
            <person name="Kovaleva O.L."/>
            <person name="Elcheninov A.G."/>
            <person name="Van Heerden E."/>
            <person name="Toshchakov S.V."/>
            <person name="Novikov A."/>
            <person name="Bonch-Osmolovskaya E.A."/>
            <person name="Kublanov I.V."/>
        </authorList>
    </citation>
    <scope>NUCLEOTIDE SEQUENCE [LARGE SCALE GENOMIC DNA]</scope>
    <source>
        <strain evidence="2 3">GM2012</strain>
    </source>
</reference>
<dbReference type="InterPro" id="IPR006311">
    <property type="entry name" value="TAT_signal"/>
</dbReference>
<dbReference type="Proteomes" id="UP000280296">
    <property type="component" value="Unassembled WGS sequence"/>
</dbReference>
<feature type="domain" description="Hemerythrin-like" evidence="1">
    <location>
        <begin position="112"/>
        <end position="199"/>
    </location>
</feature>
<proteinExistence type="predicted"/>
<protein>
    <submittedName>
        <fullName evidence="2">Hemerythrin domain-containing protein</fullName>
    </submittedName>
</protein>
<name>A0A432MD34_9BACT</name>
<accession>A0A432MD34</accession>
<dbReference type="OrthoDB" id="2083283at2"/>
<reference evidence="2 3" key="1">
    <citation type="submission" date="2018-12" db="EMBL/GenBank/DDBJ databases">
        <authorList>
            <person name="Toschakov S.V."/>
        </authorList>
    </citation>
    <scope>NUCLEOTIDE SEQUENCE [LARGE SCALE GENOMIC DNA]</scope>
    <source>
        <strain evidence="2 3">GM2012</strain>
    </source>
</reference>
<dbReference type="PANTHER" id="PTHR39966">
    <property type="entry name" value="BLL2471 PROTEIN-RELATED"/>
    <property type="match status" value="1"/>
</dbReference>
<sequence>MESDRRTFLISTATAGVVGLMATLPRALAEEGAGEEEVSPAEDLMREHGVLKRVLLIYGEGVRRIDSGADLPPEVIAGGATIIRDFIEDYHEKLEEDYLFPRFRKANRLVDLVDVLVAQHRAGRRLTDQVLALATPRGLKDPEDRRRLADSLRQFIRMYEPHEAREDTVLFPALRKIVTPNEYAALGEDFEKKEHELFGEGGFDAMVDRVAALEKALGIYDLAQFTPKA</sequence>
<evidence type="ECO:0000313" key="3">
    <source>
        <dbReference type="Proteomes" id="UP000280296"/>
    </source>
</evidence>
<dbReference type="CDD" id="cd12108">
    <property type="entry name" value="Hr-like"/>
    <property type="match status" value="1"/>
</dbReference>
<dbReference type="RefSeq" id="WP_126727875.1">
    <property type="nucleotide sequence ID" value="NZ_RYZH01000070.1"/>
</dbReference>